<accession>A0ABU1N2B7</accession>
<dbReference type="Proteomes" id="UP001262754">
    <property type="component" value="Unassembled WGS sequence"/>
</dbReference>
<dbReference type="CDD" id="cd05483">
    <property type="entry name" value="retropepsin_like_bacteria"/>
    <property type="match status" value="1"/>
</dbReference>
<keyword evidence="5" id="KW-1185">Reference proteome</keyword>
<dbReference type="EMBL" id="JAVDRL010000009">
    <property type="protein sequence ID" value="MDR6532583.1"/>
    <property type="molecule type" value="Genomic_DNA"/>
</dbReference>
<dbReference type="InterPro" id="IPR001969">
    <property type="entry name" value="Aspartic_peptidase_AS"/>
</dbReference>
<dbReference type="SUPFAM" id="SSF50630">
    <property type="entry name" value="Acid proteases"/>
    <property type="match status" value="2"/>
</dbReference>
<reference evidence="4 5" key="1">
    <citation type="submission" date="2023-07" db="EMBL/GenBank/DDBJ databases">
        <title>Sorghum-associated microbial communities from plants grown in Nebraska, USA.</title>
        <authorList>
            <person name="Schachtman D."/>
        </authorList>
    </citation>
    <scope>NUCLEOTIDE SEQUENCE [LARGE SCALE GENOMIC DNA]</scope>
    <source>
        <strain evidence="4 5">DS2154</strain>
    </source>
</reference>
<dbReference type="InterPro" id="IPR021109">
    <property type="entry name" value="Peptidase_aspartic_dom_sf"/>
</dbReference>
<sequence>MDSPILRRRTLAGMLALVASPALSRSLPESRSLPDRPQTEKTTPLGYVRRMTVQVRINDHGPYAFLVDTGANASVISSELAALLGLPAGRPVNLHGIAGPEMVNTVTAASVAVGRRARKDLVLSVLPGRYIQAPGILGLDWLGAQGLVLDFSRDEMRLGSIAPRTDDQTVSVPVKATRSGLHLIEASVSGAATLAFLDTGSTTTVGNMALMQRAIHQKAVSTDWADIELQSLTGQSMTGRLAALKSVSLGKVNLRNLPVVFGPVHTFDYWGLSDRPAILIGIDVLNAFESVALDFTRGQVHFRLSSTAANGAAAMS</sequence>
<feature type="domain" description="Peptidase A2" evidence="3">
    <location>
        <begin position="63"/>
        <end position="99"/>
    </location>
</feature>
<dbReference type="InterPro" id="IPR001995">
    <property type="entry name" value="Peptidase_A2_cat"/>
</dbReference>
<keyword evidence="2" id="KW-0732">Signal</keyword>
<dbReference type="InterPro" id="IPR034122">
    <property type="entry name" value="Retropepsin-like_bacterial"/>
</dbReference>
<dbReference type="PROSITE" id="PS50175">
    <property type="entry name" value="ASP_PROT_RETROV"/>
    <property type="match status" value="1"/>
</dbReference>
<evidence type="ECO:0000256" key="2">
    <source>
        <dbReference type="SAM" id="SignalP"/>
    </source>
</evidence>
<evidence type="ECO:0000313" key="4">
    <source>
        <dbReference type="EMBL" id="MDR6532583.1"/>
    </source>
</evidence>
<evidence type="ECO:0000259" key="3">
    <source>
        <dbReference type="PROSITE" id="PS50175"/>
    </source>
</evidence>
<name>A0ABU1N2B7_9CAUL</name>
<proteinExistence type="predicted"/>
<dbReference type="RefSeq" id="WP_056756457.1">
    <property type="nucleotide sequence ID" value="NZ_BMLD01000001.1"/>
</dbReference>
<dbReference type="Gene3D" id="2.40.70.10">
    <property type="entry name" value="Acid Proteases"/>
    <property type="match status" value="2"/>
</dbReference>
<dbReference type="GO" id="GO:0008233">
    <property type="term" value="F:peptidase activity"/>
    <property type="evidence" value="ECO:0007669"/>
    <property type="project" value="UniProtKB-KW"/>
</dbReference>
<keyword evidence="4" id="KW-0645">Protease</keyword>
<dbReference type="GO" id="GO:0006508">
    <property type="term" value="P:proteolysis"/>
    <property type="evidence" value="ECO:0007669"/>
    <property type="project" value="UniProtKB-KW"/>
</dbReference>
<feature type="chain" id="PRO_5046590446" evidence="2">
    <location>
        <begin position="25"/>
        <end position="316"/>
    </location>
</feature>
<organism evidence="4 5">
    <name type="scientific">Caulobacter rhizosphaerae</name>
    <dbReference type="NCBI Taxonomy" id="2010972"/>
    <lineage>
        <taxon>Bacteria</taxon>
        <taxon>Pseudomonadati</taxon>
        <taxon>Pseudomonadota</taxon>
        <taxon>Alphaproteobacteria</taxon>
        <taxon>Caulobacterales</taxon>
        <taxon>Caulobacteraceae</taxon>
        <taxon>Caulobacter</taxon>
    </lineage>
</organism>
<dbReference type="Pfam" id="PF13650">
    <property type="entry name" value="Asp_protease_2"/>
    <property type="match status" value="2"/>
</dbReference>
<comment type="caution">
    <text evidence="4">The sequence shown here is derived from an EMBL/GenBank/DDBJ whole genome shotgun (WGS) entry which is preliminary data.</text>
</comment>
<keyword evidence="1" id="KW-0378">Hydrolase</keyword>
<gene>
    <name evidence="4" type="ORF">J2800_003341</name>
</gene>
<protein>
    <submittedName>
        <fullName evidence="4">Aspartyl protease</fullName>
    </submittedName>
</protein>
<evidence type="ECO:0000313" key="5">
    <source>
        <dbReference type="Proteomes" id="UP001262754"/>
    </source>
</evidence>
<dbReference type="PROSITE" id="PS00141">
    <property type="entry name" value="ASP_PROTEASE"/>
    <property type="match status" value="1"/>
</dbReference>
<feature type="signal peptide" evidence="2">
    <location>
        <begin position="1"/>
        <end position="24"/>
    </location>
</feature>
<evidence type="ECO:0000256" key="1">
    <source>
        <dbReference type="ARBA" id="ARBA00022801"/>
    </source>
</evidence>